<keyword evidence="3" id="KW-1185">Reference proteome</keyword>
<dbReference type="Gene3D" id="2.170.16.10">
    <property type="entry name" value="Hedgehog/Intein (Hint) domain"/>
    <property type="match status" value="1"/>
</dbReference>
<name>A0A6B0TQ43_9RHOB</name>
<sequence>MALNITGPSSISIDAGQNSTSAQYVSSKTGADWFIVSSSSGTLGPDDYTVSISDLGVLTVNLEPGADVPPGGANIIVVIRASTGPGQGNNGFKVVRVRVDEDAVPCFVAGTLIATPDGLRRVEEISVGDMVLTRDAGPQPVVWRAERRFEAGRIAAAPWLWPVRIAADRFGPGRPARPLFLSPQHRVLIGSAWAELCFGSHDVLAHAVHLCDGERITRPEPDGAVTYVHFACRTHQIVWAEGLPVESLYPGEMALRAIPEASRSELQELFPELAAGAPPVPMACRSLRGFEAQAMVGSGATNRH</sequence>
<comment type="caution">
    <text evidence="2">The sequence shown here is derived from an EMBL/GenBank/DDBJ whole genome shotgun (WGS) entry which is preliminary data.</text>
</comment>
<reference evidence="2 3" key="1">
    <citation type="submission" date="2019-12" db="EMBL/GenBank/DDBJ databases">
        <title>Strain KN286 was isolated from seawater, which was collected from Caroline Seamount in the tropical western Pacific.</title>
        <authorList>
            <person name="Wang Q."/>
        </authorList>
    </citation>
    <scope>NUCLEOTIDE SEQUENCE [LARGE SCALE GENOMIC DNA]</scope>
    <source>
        <strain evidence="2 3">KN286</strain>
    </source>
</reference>
<dbReference type="Proteomes" id="UP000436016">
    <property type="component" value="Unassembled WGS sequence"/>
</dbReference>
<dbReference type="InterPro" id="IPR036844">
    <property type="entry name" value="Hint_dom_sf"/>
</dbReference>
<dbReference type="InterPro" id="IPR006141">
    <property type="entry name" value="Intein_N"/>
</dbReference>
<proteinExistence type="predicted"/>
<evidence type="ECO:0000313" key="3">
    <source>
        <dbReference type="Proteomes" id="UP000436016"/>
    </source>
</evidence>
<dbReference type="SUPFAM" id="SSF51294">
    <property type="entry name" value="Hedgehog/intein (Hint) domain"/>
    <property type="match status" value="1"/>
</dbReference>
<dbReference type="PROSITE" id="PS50817">
    <property type="entry name" value="INTEIN_N_TER"/>
    <property type="match status" value="1"/>
</dbReference>
<organism evidence="2 3">
    <name type="scientific">Oceanomicrobium pacificus</name>
    <dbReference type="NCBI Taxonomy" id="2692916"/>
    <lineage>
        <taxon>Bacteria</taxon>
        <taxon>Pseudomonadati</taxon>
        <taxon>Pseudomonadota</taxon>
        <taxon>Alphaproteobacteria</taxon>
        <taxon>Rhodobacterales</taxon>
        <taxon>Paracoccaceae</taxon>
        <taxon>Oceanomicrobium</taxon>
    </lineage>
</organism>
<protein>
    <recommendedName>
        <fullName evidence="1">Hedgehog/Intein (Hint) domain-containing protein</fullName>
    </recommendedName>
</protein>
<dbReference type="Pfam" id="PF13403">
    <property type="entry name" value="Hint_2"/>
    <property type="match status" value="1"/>
</dbReference>
<dbReference type="EMBL" id="WUWG01000001">
    <property type="protein sequence ID" value="MXU63908.1"/>
    <property type="molecule type" value="Genomic_DNA"/>
</dbReference>
<dbReference type="GO" id="GO:0016539">
    <property type="term" value="P:intein-mediated protein splicing"/>
    <property type="evidence" value="ECO:0007669"/>
    <property type="project" value="InterPro"/>
</dbReference>
<evidence type="ECO:0000313" key="2">
    <source>
        <dbReference type="EMBL" id="MXU63908.1"/>
    </source>
</evidence>
<accession>A0A6B0TQ43</accession>
<evidence type="ECO:0000259" key="1">
    <source>
        <dbReference type="Pfam" id="PF13403"/>
    </source>
</evidence>
<gene>
    <name evidence="2" type="ORF">GSH16_00515</name>
</gene>
<dbReference type="AlphaFoldDB" id="A0A6B0TQ43"/>
<feature type="domain" description="Hedgehog/Intein (Hint)" evidence="1">
    <location>
        <begin position="105"/>
        <end position="251"/>
    </location>
</feature>
<dbReference type="RefSeq" id="WP_160850901.1">
    <property type="nucleotide sequence ID" value="NZ_WUWG01000001.1"/>
</dbReference>
<dbReference type="InterPro" id="IPR028992">
    <property type="entry name" value="Hedgehog/Intein_dom"/>
</dbReference>